<dbReference type="Proteomes" id="UP001596442">
    <property type="component" value="Unassembled WGS sequence"/>
</dbReference>
<evidence type="ECO:0000256" key="7">
    <source>
        <dbReference type="SAM" id="MobiDB-lite"/>
    </source>
</evidence>
<dbReference type="InterPro" id="IPR013783">
    <property type="entry name" value="Ig-like_fold"/>
</dbReference>
<keyword evidence="11" id="KW-1185">Reference proteome</keyword>
<dbReference type="InterPro" id="IPR023827">
    <property type="entry name" value="Peptidase_S8_Asp-AS"/>
</dbReference>
<dbReference type="SUPFAM" id="SSF52743">
    <property type="entry name" value="Subtilisin-like"/>
    <property type="match status" value="1"/>
</dbReference>
<protein>
    <submittedName>
        <fullName evidence="10">S8 family serine peptidase</fullName>
    </submittedName>
</protein>
<proteinExistence type="inferred from homology"/>
<dbReference type="PROSITE" id="PS00138">
    <property type="entry name" value="SUBTILASE_SER"/>
    <property type="match status" value="1"/>
</dbReference>
<keyword evidence="2 5" id="KW-0645">Protease</keyword>
<feature type="domain" description="CARDB" evidence="9">
    <location>
        <begin position="922"/>
        <end position="997"/>
    </location>
</feature>
<dbReference type="Gene3D" id="2.60.40.10">
    <property type="entry name" value="Immunoglobulins"/>
    <property type="match status" value="1"/>
</dbReference>
<evidence type="ECO:0000259" key="9">
    <source>
        <dbReference type="Pfam" id="PF07705"/>
    </source>
</evidence>
<dbReference type="RefSeq" id="WP_379778595.1">
    <property type="nucleotide sequence ID" value="NZ_JBHSWW010000009.1"/>
</dbReference>
<evidence type="ECO:0000256" key="1">
    <source>
        <dbReference type="ARBA" id="ARBA00011073"/>
    </source>
</evidence>
<feature type="non-terminal residue" evidence="10">
    <location>
        <position position="1159"/>
    </location>
</feature>
<dbReference type="Gene3D" id="3.40.50.200">
    <property type="entry name" value="Peptidase S8/S53 domain"/>
    <property type="match status" value="1"/>
</dbReference>
<dbReference type="SUPFAM" id="SSF49464">
    <property type="entry name" value="Carboxypeptidase regulatory domain-like"/>
    <property type="match status" value="1"/>
</dbReference>
<gene>
    <name evidence="10" type="ORF">ACFQEU_01705</name>
</gene>
<reference evidence="10 11" key="1">
    <citation type="journal article" date="2019" name="Int. J. Syst. Evol. Microbiol.">
        <title>The Global Catalogue of Microorganisms (GCM) 10K type strain sequencing project: providing services to taxonomists for standard genome sequencing and annotation.</title>
        <authorList>
            <consortium name="The Broad Institute Genomics Platform"/>
            <consortium name="The Broad Institute Genome Sequencing Center for Infectious Disease"/>
            <person name="Wu L."/>
            <person name="Ma J."/>
        </authorList>
    </citation>
    <scope>NUCLEOTIDE SEQUENCE [LARGE SCALE GENOMIC DNA]</scope>
    <source>
        <strain evidence="10 11">CGMCC 1.3239</strain>
    </source>
</reference>
<dbReference type="InterPro" id="IPR011635">
    <property type="entry name" value="CARDB"/>
</dbReference>
<dbReference type="CDD" id="cd11308">
    <property type="entry name" value="Peptidase_M14NE-CP-C_like"/>
    <property type="match status" value="1"/>
</dbReference>
<dbReference type="PANTHER" id="PTHR43806:SF11">
    <property type="entry name" value="CEREVISIN-RELATED"/>
    <property type="match status" value="1"/>
</dbReference>
<feature type="active site" description="Charge relay system" evidence="5">
    <location>
        <position position="443"/>
    </location>
</feature>
<dbReference type="InterPro" id="IPR000209">
    <property type="entry name" value="Peptidase_S8/S53_dom"/>
</dbReference>
<dbReference type="InterPro" id="IPR036852">
    <property type="entry name" value="Peptidase_S8/S53_dom_sf"/>
</dbReference>
<dbReference type="InterPro" id="IPR008969">
    <property type="entry name" value="CarboxyPept-like_regulatory"/>
</dbReference>
<accession>A0ABD5S6Y0</accession>
<feature type="region of interest" description="Disordered" evidence="7">
    <location>
        <begin position="247"/>
        <end position="277"/>
    </location>
</feature>
<keyword evidence="3 5" id="KW-0378">Hydrolase</keyword>
<feature type="domain" description="Peptidase S8/S53" evidence="8">
    <location>
        <begin position="220"/>
        <end position="494"/>
    </location>
</feature>
<comment type="caution">
    <text evidence="10">The sequence shown here is derived from an EMBL/GenBank/DDBJ whole genome shotgun (WGS) entry which is preliminary data.</text>
</comment>
<dbReference type="PROSITE" id="PS51892">
    <property type="entry name" value="SUBTILASE"/>
    <property type="match status" value="1"/>
</dbReference>
<dbReference type="PROSITE" id="PS00136">
    <property type="entry name" value="SUBTILASE_ASP"/>
    <property type="match status" value="1"/>
</dbReference>
<dbReference type="Gene3D" id="2.60.40.680">
    <property type="match status" value="1"/>
</dbReference>
<evidence type="ECO:0000256" key="6">
    <source>
        <dbReference type="RuleBase" id="RU003355"/>
    </source>
</evidence>
<feature type="active site" description="Charge relay system" evidence="5">
    <location>
        <position position="266"/>
    </location>
</feature>
<dbReference type="Pfam" id="PF00082">
    <property type="entry name" value="Peptidase_S8"/>
    <property type="match status" value="1"/>
</dbReference>
<dbReference type="PROSITE" id="PS00137">
    <property type="entry name" value="SUBTILASE_HIS"/>
    <property type="match status" value="1"/>
</dbReference>
<dbReference type="InterPro" id="IPR022398">
    <property type="entry name" value="Peptidase_S8_His-AS"/>
</dbReference>
<organism evidence="10 11">
    <name type="scientific">Halorubrum tibetense</name>
    <dbReference type="NCBI Taxonomy" id="175631"/>
    <lineage>
        <taxon>Archaea</taxon>
        <taxon>Methanobacteriati</taxon>
        <taxon>Methanobacteriota</taxon>
        <taxon>Stenosarchaea group</taxon>
        <taxon>Halobacteria</taxon>
        <taxon>Halobacteriales</taxon>
        <taxon>Haloferacaceae</taxon>
        <taxon>Halorubrum</taxon>
    </lineage>
</organism>
<keyword evidence="4 5" id="KW-0720">Serine protease</keyword>
<evidence type="ECO:0000259" key="8">
    <source>
        <dbReference type="Pfam" id="PF00082"/>
    </source>
</evidence>
<dbReference type="GO" id="GO:0004252">
    <property type="term" value="F:serine-type endopeptidase activity"/>
    <property type="evidence" value="ECO:0007669"/>
    <property type="project" value="UniProtKB-UniRule"/>
</dbReference>
<dbReference type="AlphaFoldDB" id="A0ABD5S6Y0"/>
<feature type="active site" description="Charge relay system" evidence="5">
    <location>
        <position position="229"/>
    </location>
</feature>
<dbReference type="PRINTS" id="PR00723">
    <property type="entry name" value="SUBTILISIN"/>
</dbReference>
<evidence type="ECO:0000256" key="5">
    <source>
        <dbReference type="PROSITE-ProRule" id="PRU01240"/>
    </source>
</evidence>
<dbReference type="Gene3D" id="2.60.40.1120">
    <property type="entry name" value="Carboxypeptidase-like, regulatory domain"/>
    <property type="match status" value="1"/>
</dbReference>
<comment type="similarity">
    <text evidence="1 5 6">Belongs to the peptidase S8 family.</text>
</comment>
<dbReference type="InterPro" id="IPR023828">
    <property type="entry name" value="Peptidase_S8_Ser-AS"/>
</dbReference>
<name>A0ABD5S6Y0_9EURY</name>
<dbReference type="GO" id="GO:0006508">
    <property type="term" value="P:proteolysis"/>
    <property type="evidence" value="ECO:0007669"/>
    <property type="project" value="UniProtKB-KW"/>
</dbReference>
<dbReference type="Pfam" id="PF07705">
    <property type="entry name" value="CARDB"/>
    <property type="match status" value="1"/>
</dbReference>
<evidence type="ECO:0000256" key="4">
    <source>
        <dbReference type="ARBA" id="ARBA00022825"/>
    </source>
</evidence>
<dbReference type="Pfam" id="PF13620">
    <property type="entry name" value="CarboxypepD_reg"/>
    <property type="match status" value="1"/>
</dbReference>
<dbReference type="InterPro" id="IPR015500">
    <property type="entry name" value="Peptidase_S8_subtilisin-rel"/>
</dbReference>
<dbReference type="PANTHER" id="PTHR43806">
    <property type="entry name" value="PEPTIDASE S8"/>
    <property type="match status" value="1"/>
</dbReference>
<sequence length="1159" mass="121710">MIENTYMKTFAALFAAIMVVSMLAPTAGAAAAAGSADVTTDFDDVDGLDVEMDSSLDTDDVSPDVSAQAAGSADVDPALEEAFRTADGDTVEVVARLPAANLDGVSQEQALDELERHADETQVGVMDFAERTDGVDALNQFHIANAVLLEVDPQETSLEELAEMRNVERLHANFEMTLPDDAGAADAPSADDVSVDDEEYTYGLEMINAPDVWNQLGVTGEGAGVAILDTGLDNDHPDFDMDPDNFQEFDDAGNPIDSEPNDGNGHGTHVSGTAVGPQTPDGDVPAYGVAPNAELYSAKVLDDFGGGSFAQIAAGMEWAAEQEDVDVVGMSLGADGYLSDMIEPAENIRNAGKLLSVSIGNTAGSSGSPGNYYSTFASGAVDESETVASFSGGEVIDTDSAFGDDAPDYWPDEYVQPDAAAPGVDVLSAVPGGGYDGTYSGTSMSQPHKAGTFALMASAMGETNVELFEDTMRDTAEQPDDAPDDDPNTDYGHGIIDALSATQFVALDSGIEGTVTDSDGEPIEGATVTLDTGAAVETDSDGMYELIAGPGEYTVTATGFGYGEVSETVEIPDDETVVEQDFGLDDALGVELVEGQPEGLEGGDAFDVVVDVANLETYTVERDGGYDGDLTFELNGDEIEEGEPVDVGGLTGEATLTVTTESDTEGDLYLDHTFEGLGDSLDVTTGPTQVFEDFAPVAVVDDGTYGDDVFERLEDELSEMYDLSLISGSEAVDAAENGEYDAYVVQNMDADIETFLDYTDDESVGVVWLDNWGSGSNAIEQKSDAVGNPASTDQAFTSPNPDFEILEDHPVFDDLGEVGDTLPIHSATFADHTWFDDYEGDVIGHIQAGGVDDGDGIAVDEDKNTMLLSSFGSSLFVDSGDFSAEADTLLGNSVEYVADGESPEQPGDEWEIVDVDPSGDFTVTPGAELAVDATVENTGDEGGTATVEFVFAGDTLATEEIELDAGEQGTVTFDITAPEEEGEYDWYIALEDDQSDVWTLTVEDDDEEPADTTVSFGDGEFLFAPGQTDTVTMNTSADDVAGYEVFVDFDPDYAQIEGVEKADIEGSIATNIDNENGTFAVAQAQASGVDAPDMLDVEVTFLGDHGDTAHLEFDADSAVFASDGEIDADFEDATLTAGQLGDVNNDGEINAFDAILIQQ</sequence>
<evidence type="ECO:0000256" key="3">
    <source>
        <dbReference type="ARBA" id="ARBA00022801"/>
    </source>
</evidence>
<evidence type="ECO:0000256" key="2">
    <source>
        <dbReference type="ARBA" id="ARBA00022670"/>
    </source>
</evidence>
<evidence type="ECO:0000313" key="11">
    <source>
        <dbReference type="Proteomes" id="UP001596442"/>
    </source>
</evidence>
<evidence type="ECO:0000313" key="10">
    <source>
        <dbReference type="EMBL" id="MFC6752190.1"/>
    </source>
</evidence>
<dbReference type="EMBL" id="JBHSWW010000009">
    <property type="protein sequence ID" value="MFC6752190.1"/>
    <property type="molecule type" value="Genomic_DNA"/>
</dbReference>
<dbReference type="InterPro" id="IPR050131">
    <property type="entry name" value="Peptidase_S8_subtilisin-like"/>
</dbReference>